<dbReference type="RefSeq" id="WP_255391588.1">
    <property type="nucleotide sequence ID" value="NZ_CP101509.1"/>
</dbReference>
<dbReference type="Pfam" id="PF12697">
    <property type="entry name" value="Abhydrolase_6"/>
    <property type="match status" value="1"/>
</dbReference>
<accession>A0ABY5GLP7</accession>
<dbReference type="SUPFAM" id="SSF53474">
    <property type="entry name" value="alpha/beta-Hydrolases"/>
    <property type="match status" value="1"/>
</dbReference>
<evidence type="ECO:0000313" key="4">
    <source>
        <dbReference type="Proteomes" id="UP001057998"/>
    </source>
</evidence>
<dbReference type="InterPro" id="IPR029058">
    <property type="entry name" value="AB_hydrolase_fold"/>
</dbReference>
<proteinExistence type="predicted"/>
<feature type="domain" description="AB hydrolase-1" evidence="2">
    <location>
        <begin position="27"/>
        <end position="262"/>
    </location>
</feature>
<dbReference type="InterPro" id="IPR050471">
    <property type="entry name" value="AB_hydrolase"/>
</dbReference>
<sequence length="273" mass="31316">MKTIDMESHPNSGPAIRSASTSSQRPLVLLRGLLREQRHWGAFYTLLCQQYPERAVICLDLAGNGKRYQAQSPANIREMVHDLRVQLRLQDTVIDEIDLIAISMGGMIALEWMTCYPDEIHSVVLINTSVRPYSPFYHRLNWRQLPRIVRALFSSPEIQETTIMHLTSNFPQQHQAVLEQWIAWRAQCPVSRANAIVQLAAAARYRARYSPTKPTLLLASHQDQLVDVRCSQALATRWQVPLLLHPSAGHDLPLDDPHWLLDQIHHFDHTCQM</sequence>
<dbReference type="Gene3D" id="3.40.50.1820">
    <property type="entry name" value="alpha/beta hydrolase"/>
    <property type="match status" value="1"/>
</dbReference>
<dbReference type="GO" id="GO:0016787">
    <property type="term" value="F:hydrolase activity"/>
    <property type="evidence" value="ECO:0007669"/>
    <property type="project" value="UniProtKB-KW"/>
</dbReference>
<feature type="region of interest" description="Disordered" evidence="1">
    <location>
        <begin position="1"/>
        <end position="20"/>
    </location>
</feature>
<dbReference type="PANTHER" id="PTHR43433:SF5">
    <property type="entry name" value="AB HYDROLASE-1 DOMAIN-CONTAINING PROTEIN"/>
    <property type="match status" value="1"/>
</dbReference>
<dbReference type="Proteomes" id="UP001057998">
    <property type="component" value="Chromosome 2"/>
</dbReference>
<keyword evidence="3" id="KW-0378">Hydrolase</keyword>
<keyword evidence="4" id="KW-1185">Reference proteome</keyword>
<evidence type="ECO:0000313" key="3">
    <source>
        <dbReference type="EMBL" id="UTV30244.1"/>
    </source>
</evidence>
<reference evidence="3" key="1">
    <citation type="submission" date="2022-07" db="EMBL/GenBank/DDBJ databases">
        <title>Genome sequencing of Photobacterium atrarenae GJH2-4.</title>
        <authorList>
            <person name="Park S.-J."/>
        </authorList>
    </citation>
    <scope>NUCLEOTIDE SEQUENCE</scope>
    <source>
        <strain evidence="3">GJH2-4</strain>
    </source>
</reference>
<dbReference type="PRINTS" id="PR00111">
    <property type="entry name" value="ABHYDROLASE"/>
</dbReference>
<protein>
    <submittedName>
        <fullName evidence="3">Alpha/beta hydrolase</fullName>
    </submittedName>
</protein>
<dbReference type="PANTHER" id="PTHR43433">
    <property type="entry name" value="HYDROLASE, ALPHA/BETA FOLD FAMILY PROTEIN"/>
    <property type="match status" value="1"/>
</dbReference>
<dbReference type="InterPro" id="IPR000073">
    <property type="entry name" value="AB_hydrolase_1"/>
</dbReference>
<organism evidence="3 4">
    <name type="scientific">Photobacterium atrarenae</name>
    <dbReference type="NCBI Taxonomy" id="865757"/>
    <lineage>
        <taxon>Bacteria</taxon>
        <taxon>Pseudomonadati</taxon>
        <taxon>Pseudomonadota</taxon>
        <taxon>Gammaproteobacteria</taxon>
        <taxon>Vibrionales</taxon>
        <taxon>Vibrionaceae</taxon>
        <taxon>Photobacterium</taxon>
    </lineage>
</organism>
<dbReference type="EMBL" id="CP101509">
    <property type="protein sequence ID" value="UTV30244.1"/>
    <property type="molecule type" value="Genomic_DNA"/>
</dbReference>
<evidence type="ECO:0000256" key="1">
    <source>
        <dbReference type="SAM" id="MobiDB-lite"/>
    </source>
</evidence>
<evidence type="ECO:0000259" key="2">
    <source>
        <dbReference type="Pfam" id="PF12697"/>
    </source>
</evidence>
<gene>
    <name evidence="3" type="ORF">NNL38_16820</name>
</gene>
<name>A0ABY5GLP7_9GAMM</name>